<dbReference type="SUPFAM" id="SSF55040">
    <property type="entry name" value="Molybdenum cofactor biosynthesis protein C, MoaC"/>
    <property type="match status" value="1"/>
</dbReference>
<evidence type="ECO:0000259" key="3">
    <source>
        <dbReference type="Pfam" id="PF01967"/>
    </source>
</evidence>
<comment type="caution">
    <text evidence="4">The sequence shown here is derived from an EMBL/GenBank/DDBJ whole genome shotgun (WGS) entry which is preliminary data.</text>
</comment>
<organism evidence="4">
    <name type="scientific">Ignisphaera aggregans</name>
    <dbReference type="NCBI Taxonomy" id="334771"/>
    <lineage>
        <taxon>Archaea</taxon>
        <taxon>Thermoproteota</taxon>
        <taxon>Thermoprotei</taxon>
        <taxon>Desulfurococcales</taxon>
        <taxon>Desulfurococcaceae</taxon>
        <taxon>Ignisphaera</taxon>
    </lineage>
</organism>
<dbReference type="GO" id="GO:0006777">
    <property type="term" value="P:Mo-molybdopterin cofactor biosynthetic process"/>
    <property type="evidence" value="ECO:0007669"/>
    <property type="project" value="UniProtKB-KW"/>
</dbReference>
<dbReference type="UniPathway" id="UPA00344"/>
<dbReference type="EC" id="4.6.1.17" evidence="4"/>
<dbReference type="EMBL" id="DRYQ01000086">
    <property type="protein sequence ID" value="HHQ50842.1"/>
    <property type="molecule type" value="Genomic_DNA"/>
</dbReference>
<feature type="domain" description="Molybdopterin cofactor biosynthesis C (MoaC)" evidence="3">
    <location>
        <begin position="5"/>
        <end position="143"/>
    </location>
</feature>
<dbReference type="Pfam" id="PF01967">
    <property type="entry name" value="MoaC"/>
    <property type="match status" value="1"/>
</dbReference>
<sequence>MSVKMADVSGKEEVGREAVAVGCIRLRRETIERIRGGGVEKGDVMTTTSVVAIASAKLTHMLLPFCHPIKIDYVEPRVTVGDDSVCVEVLVRARERTGVEMEALTAVAIALLNVWDMVKKYEKDENGQYPYTEITSIRVVEKVKKV</sequence>
<comment type="pathway">
    <text evidence="1">Cofactor biosynthesis; molybdopterin biosynthesis.</text>
</comment>
<dbReference type="NCBIfam" id="TIGR00581">
    <property type="entry name" value="moaC"/>
    <property type="match status" value="1"/>
</dbReference>
<dbReference type="NCBIfam" id="NF008999">
    <property type="entry name" value="PRK12343.1"/>
    <property type="match status" value="1"/>
</dbReference>
<reference evidence="4" key="1">
    <citation type="journal article" date="2020" name="mSystems">
        <title>Genome- and Community-Level Interaction Insights into Carbon Utilization and Element Cycling Functions of Hydrothermarchaeota in Hydrothermal Sediment.</title>
        <authorList>
            <person name="Zhou Z."/>
            <person name="Liu Y."/>
            <person name="Xu W."/>
            <person name="Pan J."/>
            <person name="Luo Z.H."/>
            <person name="Li M."/>
        </authorList>
    </citation>
    <scope>NUCLEOTIDE SEQUENCE [LARGE SCALE GENOMIC DNA]</scope>
    <source>
        <strain evidence="4">SpSt-1105</strain>
    </source>
</reference>
<evidence type="ECO:0000313" key="4">
    <source>
        <dbReference type="EMBL" id="HHQ50842.1"/>
    </source>
</evidence>
<keyword evidence="4" id="KW-0456">Lyase</keyword>
<protein>
    <submittedName>
        <fullName evidence="4">Cyclic pyranopterin monophosphate synthase MoaC</fullName>
        <ecNumber evidence="4">4.6.1.17</ecNumber>
    </submittedName>
</protein>
<proteinExistence type="predicted"/>
<gene>
    <name evidence="4" type="primary">moaC</name>
    <name evidence="4" type="ORF">ENM66_05785</name>
</gene>
<keyword evidence="2" id="KW-0501">Molybdenum cofactor biosynthesis</keyword>
<dbReference type="InterPro" id="IPR036522">
    <property type="entry name" value="MoaC_sf"/>
</dbReference>
<name>A0A7J3Z839_9CREN</name>
<dbReference type="InterPro" id="IPR023045">
    <property type="entry name" value="MoaC"/>
</dbReference>
<dbReference type="AlphaFoldDB" id="A0A7J3Z839"/>
<accession>A0A7J3Z839</accession>
<evidence type="ECO:0000256" key="2">
    <source>
        <dbReference type="ARBA" id="ARBA00023150"/>
    </source>
</evidence>
<dbReference type="GO" id="GO:0061799">
    <property type="term" value="F:cyclic pyranopterin monophosphate synthase activity"/>
    <property type="evidence" value="ECO:0007669"/>
    <property type="project" value="UniProtKB-EC"/>
</dbReference>
<dbReference type="InterPro" id="IPR002820">
    <property type="entry name" value="Mopterin_CF_biosynth-C_dom"/>
</dbReference>
<evidence type="ECO:0000256" key="1">
    <source>
        <dbReference type="ARBA" id="ARBA00005046"/>
    </source>
</evidence>
<dbReference type="Gene3D" id="3.30.70.640">
    <property type="entry name" value="Molybdopterin cofactor biosynthesis C (MoaC) domain"/>
    <property type="match status" value="1"/>
</dbReference>